<dbReference type="InterPro" id="IPR037250">
    <property type="entry name" value="NEAT_dom_sf"/>
</dbReference>
<keyword evidence="8" id="KW-1185">Reference proteome</keyword>
<keyword evidence="4" id="KW-0472">Membrane</keyword>
<feature type="transmembrane region" description="Helical" evidence="4">
    <location>
        <begin position="446"/>
        <end position="465"/>
    </location>
</feature>
<evidence type="ECO:0000256" key="3">
    <source>
        <dbReference type="SAM" id="MobiDB-lite"/>
    </source>
</evidence>
<dbReference type="Gene3D" id="2.60.40.1850">
    <property type="match status" value="1"/>
</dbReference>
<evidence type="ECO:0000256" key="4">
    <source>
        <dbReference type="SAM" id="Phobius"/>
    </source>
</evidence>
<organism evidence="7 8">
    <name type="scientific">Peptoniphilus grossensis</name>
    <dbReference type="NCBI Taxonomy" id="1465756"/>
    <lineage>
        <taxon>Bacteria</taxon>
        <taxon>Bacillati</taxon>
        <taxon>Bacillota</taxon>
        <taxon>Tissierellia</taxon>
        <taxon>Tissierellales</taxon>
        <taxon>Peptoniphilaceae</taxon>
        <taxon>Peptoniphilus</taxon>
    </lineage>
</organism>
<evidence type="ECO:0000259" key="6">
    <source>
        <dbReference type="PROSITE" id="PS50978"/>
    </source>
</evidence>
<comment type="caution">
    <text evidence="7">The sequence shown here is derived from an EMBL/GenBank/DDBJ whole genome shotgun (WGS) entry which is preliminary data.</text>
</comment>
<evidence type="ECO:0000256" key="1">
    <source>
        <dbReference type="ARBA" id="ARBA00004196"/>
    </source>
</evidence>
<evidence type="ECO:0000313" key="8">
    <source>
        <dbReference type="Proteomes" id="UP001328425"/>
    </source>
</evidence>
<dbReference type="RefSeq" id="WP_332086529.1">
    <property type="nucleotide sequence ID" value="NZ_JARBCY010000006.1"/>
</dbReference>
<feature type="chain" id="PRO_5046119875" evidence="5">
    <location>
        <begin position="26"/>
        <end position="493"/>
    </location>
</feature>
<protein>
    <submittedName>
        <fullName evidence="7">NEAT domain-containing protein</fullName>
    </submittedName>
</protein>
<name>A0ABU7X7B5_9FIRM</name>
<proteinExistence type="predicted"/>
<accession>A0ABU7X7B5</accession>
<evidence type="ECO:0000256" key="2">
    <source>
        <dbReference type="ARBA" id="ARBA00022729"/>
    </source>
</evidence>
<evidence type="ECO:0000313" key="7">
    <source>
        <dbReference type="EMBL" id="MEF3317155.1"/>
    </source>
</evidence>
<evidence type="ECO:0000256" key="5">
    <source>
        <dbReference type="SAM" id="SignalP"/>
    </source>
</evidence>
<dbReference type="Proteomes" id="UP001328425">
    <property type="component" value="Unassembled WGS sequence"/>
</dbReference>
<feature type="region of interest" description="Disordered" evidence="3">
    <location>
        <begin position="368"/>
        <end position="437"/>
    </location>
</feature>
<feature type="compositionally biased region" description="Polar residues" evidence="3">
    <location>
        <begin position="393"/>
        <end position="425"/>
    </location>
</feature>
<gene>
    <name evidence="7" type="ORF">PV361_00365</name>
</gene>
<reference evidence="7 8" key="1">
    <citation type="submission" date="2022-11" db="EMBL/GenBank/DDBJ databases">
        <title>The First Case of Preauricular Fistular Abscess Caused by Peptoniphilus grossensis.</title>
        <authorList>
            <person name="Byun J.-H."/>
        </authorList>
    </citation>
    <scope>NUCLEOTIDE SEQUENCE [LARGE SCALE GENOMIC DNA]</scope>
    <source>
        <strain evidence="7 8">GYB008</strain>
    </source>
</reference>
<sequence length="493" mass="55935">MKNKKFYISLVFLLSLLFLTDFVFADNESTPEKKEIDLEDGCYEIPIKLWHAIEEKPSMGNKALIQRAEIEVKNKEANLYIGSDKMEYMSITASLVNIYFQKEDGIYHRAEAGCYDLEVPKEKDKRPRVFRTNLINMDEMTKVYVDPKVEPMGDEPIRARIKLDFDKIKKIDESEATLIKRFKDGPKKPEFNSKEAGEVQNKNLIVNYGPDTFKEEFSFYGNKLSGKQAEEFTKDFDKLDQVNVFKIEFLGPLDEITGKEESIQAKRKKIYADKEFDLKLPLLKFKGQDKLSLYEVNDGEKKQINYKVNGDHIEFKTKDSAIFIVVKGASSGVQVNETIDNKNLPTLSNINTSTNSSKEERANNFMATVKKPQAQKISSSSDSSSPMPVEGPQVSSTTLNTSPPSIDSLQSKIASQESKGPSTNQNKDKDNGVEGQEIEEKESKGIIILILLIFIGLNAIAFVVIRKNLQEVKDMKDEMMFLGGLKDNEKNNK</sequence>
<comment type="subcellular location">
    <subcellularLocation>
        <location evidence="1">Cell envelope</location>
    </subcellularLocation>
</comment>
<dbReference type="PROSITE" id="PS50978">
    <property type="entry name" value="NEAT"/>
    <property type="match status" value="1"/>
</dbReference>
<feature type="domain" description="NEAT" evidence="6">
    <location>
        <begin position="38"/>
        <end position="181"/>
    </location>
</feature>
<dbReference type="InterPro" id="IPR006635">
    <property type="entry name" value="NEAT_dom"/>
</dbReference>
<dbReference type="EMBL" id="JARBCY010000006">
    <property type="protein sequence ID" value="MEF3317155.1"/>
    <property type="molecule type" value="Genomic_DNA"/>
</dbReference>
<feature type="signal peptide" evidence="5">
    <location>
        <begin position="1"/>
        <end position="25"/>
    </location>
</feature>
<keyword evidence="4" id="KW-0812">Transmembrane</keyword>
<keyword evidence="4" id="KW-1133">Transmembrane helix</keyword>
<keyword evidence="2 5" id="KW-0732">Signal</keyword>